<gene>
    <name evidence="1" type="ORF">phiOH_p65</name>
</gene>
<accession>A0A6G6XXU2</accession>
<keyword evidence="2" id="KW-1185">Reference proteome</keyword>
<proteinExistence type="predicted"/>
<name>A0A6G6XXU2_9CAUD</name>
<reference evidence="1 2" key="1">
    <citation type="submission" date="2020-02" db="EMBL/GenBank/DDBJ databases">
        <title>Identification and Characterization of First Virulent Phages, Including a Novel Jumbo Virus, Infecting Ochrobactrum spp.</title>
        <authorList>
            <person name="Decewicz P."/>
            <person name="Golec P."/>
            <person name="Szymczak M."/>
            <person name="Radlinska M."/>
            <person name="Dziewit L."/>
        </authorList>
    </citation>
    <scope>NUCLEOTIDE SEQUENCE [LARGE SCALE GENOMIC DNA]</scope>
</reference>
<organism evidence="1 2">
    <name type="scientific">Ochrobactrum phage vB_OspP_OH</name>
    <dbReference type="NCBI Taxonomy" id="2712957"/>
    <lineage>
        <taxon>Viruses</taxon>
        <taxon>Duplodnaviria</taxon>
        <taxon>Heunggongvirae</taxon>
        <taxon>Uroviricota</taxon>
        <taxon>Caudoviricetes</taxon>
        <taxon>Wolominvirus</taxon>
        <taxon>Wolominvirus OH</taxon>
    </lineage>
</organism>
<dbReference type="EMBL" id="MT028492">
    <property type="protein sequence ID" value="QIG66121.1"/>
    <property type="molecule type" value="Genomic_DNA"/>
</dbReference>
<sequence>MTPLPACDKVNPRRTQCSISGVLAPAAGNGPSTPGTGRVHINTAAYKPCAEGASPFRCRLAEFGNC</sequence>
<protein>
    <submittedName>
        <fullName evidence="1">Uncharacterized protein</fullName>
    </submittedName>
</protein>
<evidence type="ECO:0000313" key="1">
    <source>
        <dbReference type="EMBL" id="QIG66121.1"/>
    </source>
</evidence>
<evidence type="ECO:0000313" key="2">
    <source>
        <dbReference type="Proteomes" id="UP000503046"/>
    </source>
</evidence>
<dbReference type="Proteomes" id="UP000503046">
    <property type="component" value="Segment"/>
</dbReference>